<evidence type="ECO:0000313" key="2">
    <source>
        <dbReference type="Proteomes" id="UP001175226"/>
    </source>
</evidence>
<dbReference type="EMBL" id="JAUEPT010000060">
    <property type="protein sequence ID" value="KAK0435781.1"/>
    <property type="molecule type" value="Genomic_DNA"/>
</dbReference>
<proteinExistence type="predicted"/>
<sequence>MFGSGWAGFFGLGPGFGGSGFDKVARAFHSLSPSPEPAKALHQGQAFQGQVRLGQTGSRALSLTRTSLRRYGILWGDIPSLEYDKLMVIRQQDAVEQVEKRSIGTNNI</sequence>
<comment type="caution">
    <text evidence="1">The sequence shown here is derived from an EMBL/GenBank/DDBJ whole genome shotgun (WGS) entry which is preliminary data.</text>
</comment>
<organism evidence="1 2">
    <name type="scientific">Armillaria borealis</name>
    <dbReference type="NCBI Taxonomy" id="47425"/>
    <lineage>
        <taxon>Eukaryota</taxon>
        <taxon>Fungi</taxon>
        <taxon>Dikarya</taxon>
        <taxon>Basidiomycota</taxon>
        <taxon>Agaricomycotina</taxon>
        <taxon>Agaricomycetes</taxon>
        <taxon>Agaricomycetidae</taxon>
        <taxon>Agaricales</taxon>
        <taxon>Marasmiineae</taxon>
        <taxon>Physalacriaceae</taxon>
        <taxon>Armillaria</taxon>
    </lineage>
</organism>
<dbReference type="Proteomes" id="UP001175226">
    <property type="component" value="Unassembled WGS sequence"/>
</dbReference>
<evidence type="ECO:0000313" key="1">
    <source>
        <dbReference type="EMBL" id="KAK0435781.1"/>
    </source>
</evidence>
<accession>A0AA39MI71</accession>
<keyword evidence="2" id="KW-1185">Reference proteome</keyword>
<dbReference type="AlphaFoldDB" id="A0AA39MI71"/>
<protein>
    <submittedName>
        <fullName evidence="1">Uncharacterized protein</fullName>
    </submittedName>
</protein>
<name>A0AA39MI71_9AGAR</name>
<reference evidence="1" key="1">
    <citation type="submission" date="2023-06" db="EMBL/GenBank/DDBJ databases">
        <authorList>
            <consortium name="Lawrence Berkeley National Laboratory"/>
            <person name="Ahrendt S."/>
            <person name="Sahu N."/>
            <person name="Indic B."/>
            <person name="Wong-Bajracharya J."/>
            <person name="Merenyi Z."/>
            <person name="Ke H.-M."/>
            <person name="Monk M."/>
            <person name="Kocsube S."/>
            <person name="Drula E."/>
            <person name="Lipzen A."/>
            <person name="Balint B."/>
            <person name="Henrissat B."/>
            <person name="Andreopoulos B."/>
            <person name="Martin F.M."/>
            <person name="Harder C.B."/>
            <person name="Rigling D."/>
            <person name="Ford K.L."/>
            <person name="Foster G.D."/>
            <person name="Pangilinan J."/>
            <person name="Papanicolaou A."/>
            <person name="Barry K."/>
            <person name="LaButti K."/>
            <person name="Viragh M."/>
            <person name="Koriabine M."/>
            <person name="Yan M."/>
            <person name="Riley R."/>
            <person name="Champramary S."/>
            <person name="Plett K.L."/>
            <person name="Tsai I.J."/>
            <person name="Slot J."/>
            <person name="Sipos G."/>
            <person name="Plett J."/>
            <person name="Nagy L.G."/>
            <person name="Grigoriev I.V."/>
        </authorList>
    </citation>
    <scope>NUCLEOTIDE SEQUENCE</scope>
    <source>
        <strain evidence="1">FPL87.14</strain>
    </source>
</reference>
<gene>
    <name evidence="1" type="ORF">EV421DRAFT_1740049</name>
</gene>